<name>U7R4D3_PHOTE</name>
<gene>
    <name evidence="2" type="ORF">O185_02575</name>
</gene>
<proteinExistence type="predicted"/>
<evidence type="ECO:0000313" key="3">
    <source>
        <dbReference type="Proteomes" id="UP000017133"/>
    </source>
</evidence>
<keyword evidence="1" id="KW-0812">Transmembrane</keyword>
<comment type="caution">
    <text evidence="2">The sequence shown here is derived from an EMBL/GenBank/DDBJ whole genome shotgun (WGS) entry which is preliminary data.</text>
</comment>
<organism evidence="2 3">
    <name type="scientific">Photorhabdus temperata J3</name>
    <dbReference type="NCBI Taxonomy" id="1389415"/>
    <lineage>
        <taxon>Bacteria</taxon>
        <taxon>Pseudomonadati</taxon>
        <taxon>Pseudomonadota</taxon>
        <taxon>Gammaproteobacteria</taxon>
        <taxon>Enterobacterales</taxon>
        <taxon>Morganellaceae</taxon>
        <taxon>Photorhabdus</taxon>
    </lineage>
</organism>
<dbReference type="AlphaFoldDB" id="U7R4D3"/>
<feature type="transmembrane region" description="Helical" evidence="1">
    <location>
        <begin position="13"/>
        <end position="30"/>
    </location>
</feature>
<accession>U7R4D3</accession>
<protein>
    <submittedName>
        <fullName evidence="2">Uncharacterized protein</fullName>
    </submittedName>
</protein>
<evidence type="ECO:0000256" key="1">
    <source>
        <dbReference type="SAM" id="Phobius"/>
    </source>
</evidence>
<sequence>MIIAPPSKDGDDFFIGKVAMCVILAWLYNIRNKIWDAFR</sequence>
<dbReference type="Proteomes" id="UP000017133">
    <property type="component" value="Unassembled WGS sequence"/>
</dbReference>
<dbReference type="EMBL" id="AXDT01000023">
    <property type="protein sequence ID" value="ERT14640.1"/>
    <property type="molecule type" value="Genomic_DNA"/>
</dbReference>
<keyword evidence="1" id="KW-1133">Transmembrane helix</keyword>
<evidence type="ECO:0000313" key="2">
    <source>
        <dbReference type="EMBL" id="ERT14640.1"/>
    </source>
</evidence>
<reference evidence="2 3" key="1">
    <citation type="submission" date="2013-10" db="EMBL/GenBank/DDBJ databases">
        <title>Whole Genome Shotgun Sequence of Photorhabdus temperata J3.</title>
        <authorList>
            <person name="Park G.-S."/>
            <person name="Hong S.-J."/>
            <person name="Shin J.-H."/>
        </authorList>
    </citation>
    <scope>NUCLEOTIDE SEQUENCE [LARGE SCALE GENOMIC DNA]</scope>
    <source>
        <strain evidence="2 3">J3</strain>
    </source>
</reference>
<keyword evidence="1" id="KW-0472">Membrane</keyword>
<keyword evidence="3" id="KW-1185">Reference proteome</keyword>